<dbReference type="PANTHER" id="PTHR46600">
    <property type="entry name" value="THAP DOMAIN-CONTAINING"/>
    <property type="match status" value="1"/>
</dbReference>
<evidence type="ECO:0000256" key="9">
    <source>
        <dbReference type="ARBA" id="ARBA00023163"/>
    </source>
</evidence>
<dbReference type="GO" id="GO:0005654">
    <property type="term" value="C:nucleoplasm"/>
    <property type="evidence" value="ECO:0007669"/>
    <property type="project" value="UniProtKB-SubCell"/>
</dbReference>
<evidence type="ECO:0000256" key="10">
    <source>
        <dbReference type="ARBA" id="ARBA00023242"/>
    </source>
</evidence>
<protein>
    <submittedName>
        <fullName evidence="14">THAP domain-containing protein 2</fullName>
    </submittedName>
</protein>
<evidence type="ECO:0000256" key="7">
    <source>
        <dbReference type="ARBA" id="ARBA00023054"/>
    </source>
</evidence>
<keyword evidence="3" id="KW-0479">Metal-binding</keyword>
<dbReference type="Gene3D" id="6.20.210.20">
    <property type="entry name" value="THAP domain"/>
    <property type="match status" value="1"/>
</dbReference>
<dbReference type="GO" id="GO:0008270">
    <property type="term" value="F:zinc ion binding"/>
    <property type="evidence" value="ECO:0007669"/>
    <property type="project" value="UniProtKB-KW"/>
</dbReference>
<evidence type="ECO:0000313" key="15">
    <source>
        <dbReference type="Proteomes" id="UP000299102"/>
    </source>
</evidence>
<keyword evidence="4 12" id="KW-0863">Zinc-finger</keyword>
<evidence type="ECO:0000256" key="2">
    <source>
        <dbReference type="ARBA" id="ARBA00006177"/>
    </source>
</evidence>
<evidence type="ECO:0000256" key="8">
    <source>
        <dbReference type="ARBA" id="ARBA00023125"/>
    </source>
</evidence>
<dbReference type="SUPFAM" id="SSF57716">
    <property type="entry name" value="Glucocorticoid receptor-like (DNA-binding domain)"/>
    <property type="match status" value="1"/>
</dbReference>
<sequence length="208" mass="24225">MPTKCCVPNCKSNYAGHDLHTVFSFPRNEELKKKWTHAIHRQNFQPTKHSRVCELHFTEKDIRRTSEMYDDRTGKKLVVNLQKPRLVDSAIPSVFPNCPSYLSAPGHSRESLEEKRSRIENKNLELVLRESVRSHIEYEKKYVFKNFNIDPAQLPFVTALILVLTFPQPPTPYLPLTLFLQPLYLFLPTSRLSKQSGYVNIGEQIKEQ</sequence>
<evidence type="ECO:0000256" key="1">
    <source>
        <dbReference type="ARBA" id="ARBA00004642"/>
    </source>
</evidence>
<dbReference type="EMBL" id="BGZK01003027">
    <property type="protein sequence ID" value="GBP97912.1"/>
    <property type="molecule type" value="Genomic_DNA"/>
</dbReference>
<organism evidence="14 15">
    <name type="scientific">Eumeta variegata</name>
    <name type="common">Bagworm moth</name>
    <name type="synonym">Eumeta japonica</name>
    <dbReference type="NCBI Taxonomy" id="151549"/>
    <lineage>
        <taxon>Eukaryota</taxon>
        <taxon>Metazoa</taxon>
        <taxon>Ecdysozoa</taxon>
        <taxon>Arthropoda</taxon>
        <taxon>Hexapoda</taxon>
        <taxon>Insecta</taxon>
        <taxon>Pterygota</taxon>
        <taxon>Neoptera</taxon>
        <taxon>Endopterygota</taxon>
        <taxon>Lepidoptera</taxon>
        <taxon>Glossata</taxon>
        <taxon>Ditrysia</taxon>
        <taxon>Tineoidea</taxon>
        <taxon>Psychidae</taxon>
        <taxon>Oiketicinae</taxon>
        <taxon>Eumeta</taxon>
    </lineage>
</organism>
<keyword evidence="5" id="KW-0862">Zinc</keyword>
<dbReference type="InterPro" id="IPR038441">
    <property type="entry name" value="THAP_Znf_sf"/>
</dbReference>
<evidence type="ECO:0000256" key="3">
    <source>
        <dbReference type="ARBA" id="ARBA00022723"/>
    </source>
</evidence>
<name>A0A4C2ADM7_EUMVA</name>
<dbReference type="InterPro" id="IPR006612">
    <property type="entry name" value="THAP_Znf"/>
</dbReference>
<gene>
    <name evidence="14" type="primary">Thap2</name>
    <name evidence="14" type="ORF">EVAR_44932_1</name>
</gene>
<accession>A0A4C2ADM7</accession>
<comment type="caution">
    <text evidence="14">The sequence shown here is derived from an EMBL/GenBank/DDBJ whole genome shotgun (WGS) entry which is preliminary data.</text>
</comment>
<evidence type="ECO:0000313" key="14">
    <source>
        <dbReference type="EMBL" id="GBP97912.1"/>
    </source>
</evidence>
<evidence type="ECO:0000256" key="5">
    <source>
        <dbReference type="ARBA" id="ARBA00022833"/>
    </source>
</evidence>
<dbReference type="GO" id="GO:0043565">
    <property type="term" value="F:sequence-specific DNA binding"/>
    <property type="evidence" value="ECO:0007669"/>
    <property type="project" value="InterPro"/>
</dbReference>
<comment type="subcellular location">
    <subcellularLocation>
        <location evidence="1">Nucleus</location>
        <location evidence="1">Nucleoplasm</location>
    </subcellularLocation>
</comment>
<keyword evidence="15" id="KW-1185">Reference proteome</keyword>
<dbReference type="Pfam" id="PF05485">
    <property type="entry name" value="THAP"/>
    <property type="match status" value="1"/>
</dbReference>
<keyword evidence="7" id="KW-0175">Coiled coil</keyword>
<keyword evidence="11" id="KW-0131">Cell cycle</keyword>
<dbReference type="AlphaFoldDB" id="A0A4C2ADM7"/>
<evidence type="ECO:0000256" key="4">
    <source>
        <dbReference type="ARBA" id="ARBA00022771"/>
    </source>
</evidence>
<keyword evidence="9" id="KW-0804">Transcription</keyword>
<reference evidence="14 15" key="1">
    <citation type="journal article" date="2019" name="Commun. Biol.">
        <title>The bagworm genome reveals a unique fibroin gene that provides high tensile strength.</title>
        <authorList>
            <person name="Kono N."/>
            <person name="Nakamura H."/>
            <person name="Ohtoshi R."/>
            <person name="Tomita M."/>
            <person name="Numata K."/>
            <person name="Arakawa K."/>
        </authorList>
    </citation>
    <scope>NUCLEOTIDE SEQUENCE [LARGE SCALE GENOMIC DNA]</scope>
</reference>
<evidence type="ECO:0000256" key="6">
    <source>
        <dbReference type="ARBA" id="ARBA00023015"/>
    </source>
</evidence>
<dbReference type="SMART" id="SM00980">
    <property type="entry name" value="THAP"/>
    <property type="match status" value="1"/>
</dbReference>
<evidence type="ECO:0000259" key="13">
    <source>
        <dbReference type="PROSITE" id="PS50950"/>
    </source>
</evidence>
<keyword evidence="8 12" id="KW-0238">DNA-binding</keyword>
<dbReference type="OrthoDB" id="6430453at2759"/>
<evidence type="ECO:0000256" key="11">
    <source>
        <dbReference type="ARBA" id="ARBA00023306"/>
    </source>
</evidence>
<proteinExistence type="inferred from homology"/>
<evidence type="ECO:0000256" key="12">
    <source>
        <dbReference type="PROSITE-ProRule" id="PRU00309"/>
    </source>
</evidence>
<feature type="domain" description="THAP-type" evidence="13">
    <location>
        <begin position="1"/>
        <end position="95"/>
    </location>
</feature>
<dbReference type="PANTHER" id="PTHR46600:SF1">
    <property type="entry name" value="THAP DOMAIN-CONTAINING PROTEIN 1"/>
    <property type="match status" value="1"/>
</dbReference>
<dbReference type="SMART" id="SM00692">
    <property type="entry name" value="DM3"/>
    <property type="match status" value="1"/>
</dbReference>
<comment type="similarity">
    <text evidence="2">Belongs to the THAP1 family.</text>
</comment>
<keyword evidence="10" id="KW-0539">Nucleus</keyword>
<dbReference type="InterPro" id="IPR026516">
    <property type="entry name" value="THAP1/10"/>
</dbReference>
<dbReference type="Proteomes" id="UP000299102">
    <property type="component" value="Unassembled WGS sequence"/>
</dbReference>
<dbReference type="PROSITE" id="PS50950">
    <property type="entry name" value="ZF_THAP"/>
    <property type="match status" value="1"/>
</dbReference>
<keyword evidence="6" id="KW-0805">Transcription regulation</keyword>